<dbReference type="InterPro" id="IPR008927">
    <property type="entry name" value="6-PGluconate_DH-like_C_sf"/>
</dbReference>
<dbReference type="EC" id="1.1.1.58" evidence="5"/>
<dbReference type="InterPro" id="IPR023027">
    <property type="entry name" value="Mannitol_DH_CS"/>
</dbReference>
<dbReference type="Proteomes" id="UP000524404">
    <property type="component" value="Unassembled WGS sequence"/>
</dbReference>
<dbReference type="RefSeq" id="WP_184131447.1">
    <property type="nucleotide sequence ID" value="NZ_JACHKT010000005.1"/>
</dbReference>
<proteinExistence type="predicted"/>
<dbReference type="PANTHER" id="PTHR30524:SF0">
    <property type="entry name" value="ALTRONATE OXIDOREDUCTASE-RELATED"/>
    <property type="match status" value="1"/>
</dbReference>
<dbReference type="PANTHER" id="PTHR30524">
    <property type="entry name" value="MANNITOL-1-PHOSPHATE 5-DEHYDROGENASE"/>
    <property type="match status" value="1"/>
</dbReference>
<dbReference type="GO" id="GO:0005829">
    <property type="term" value="C:cytosol"/>
    <property type="evidence" value="ECO:0007669"/>
    <property type="project" value="TreeGrafter"/>
</dbReference>
<evidence type="ECO:0000259" key="3">
    <source>
        <dbReference type="Pfam" id="PF01232"/>
    </source>
</evidence>
<name>A0A841ELY6_9BACT</name>
<dbReference type="InterPro" id="IPR013328">
    <property type="entry name" value="6PGD_dom2"/>
</dbReference>
<organism evidence="5 6">
    <name type="scientific">Arcicella rosea</name>
    <dbReference type="NCBI Taxonomy" id="502909"/>
    <lineage>
        <taxon>Bacteria</taxon>
        <taxon>Pseudomonadati</taxon>
        <taxon>Bacteroidota</taxon>
        <taxon>Cytophagia</taxon>
        <taxon>Cytophagales</taxon>
        <taxon>Flectobacillaceae</taxon>
        <taxon>Arcicella</taxon>
    </lineage>
</organism>
<dbReference type="GO" id="GO:0008926">
    <property type="term" value="F:mannitol-1-phosphate 5-dehydrogenase activity"/>
    <property type="evidence" value="ECO:0007669"/>
    <property type="project" value="TreeGrafter"/>
</dbReference>
<dbReference type="Gene3D" id="3.40.50.720">
    <property type="entry name" value="NAD(P)-binding Rossmann-like Domain"/>
    <property type="match status" value="1"/>
</dbReference>
<dbReference type="Gene3D" id="1.10.1040.10">
    <property type="entry name" value="N-(1-d-carboxylethyl)-l-norvaline Dehydrogenase, domain 2"/>
    <property type="match status" value="1"/>
</dbReference>
<evidence type="ECO:0000313" key="6">
    <source>
        <dbReference type="Proteomes" id="UP000524404"/>
    </source>
</evidence>
<feature type="domain" description="Mannitol dehydrogenase N-terminal" evidence="3">
    <location>
        <begin position="27"/>
        <end position="265"/>
    </location>
</feature>
<evidence type="ECO:0000259" key="4">
    <source>
        <dbReference type="Pfam" id="PF08125"/>
    </source>
</evidence>
<dbReference type="InterPro" id="IPR013131">
    <property type="entry name" value="Mannitol_DH_N"/>
</dbReference>
<keyword evidence="1 5" id="KW-0560">Oxidoreductase</keyword>
<dbReference type="EMBL" id="JACHKT010000005">
    <property type="protein sequence ID" value="MBB6002439.1"/>
    <property type="molecule type" value="Genomic_DNA"/>
</dbReference>
<evidence type="ECO:0000313" key="5">
    <source>
        <dbReference type="EMBL" id="MBB6002439.1"/>
    </source>
</evidence>
<comment type="caution">
    <text evidence="5">The sequence shown here is derived from an EMBL/GenBank/DDBJ whole genome shotgun (WGS) entry which is preliminary data.</text>
</comment>
<dbReference type="PROSITE" id="PS00974">
    <property type="entry name" value="MANNITOL_DHGENASE"/>
    <property type="match status" value="1"/>
</dbReference>
<dbReference type="SUPFAM" id="SSF51735">
    <property type="entry name" value="NAD(P)-binding Rossmann-fold domains"/>
    <property type="match status" value="1"/>
</dbReference>
<feature type="domain" description="Mannitol dehydrogenase C-terminal" evidence="4">
    <location>
        <begin position="282"/>
        <end position="481"/>
    </location>
</feature>
<sequence length="508" mass="57413">MNTSQNHKNLSKSNAALPESLLNLPEKVLQFGTGVLLRGLPDYFINKANQQGIFNGRIVVVKSTDGGDAEAFERQDNLYTICERGIQQGVVFEKNTVSSAISRVLSAKTEWDAILECAKNPDLQIITSNTTEVGIQLVQDDIKQSPPISFPGKVLAFLHARFKAFEGSKEHGMVIVPTELIPDNGKKLEGIIFELAHRNALESEFIDWLESSVTFCNSLVDRIVPGKPSAEVKAKIEAELGYQDDLLIVSEVYRLWAIEGNQKVKNVLSFHQADEGVIIEPNIDLYRELKLRLLNGTHTLSCGLAFLAGFKTVKEAMQHEIMSAFISNLMLAEIGLGIPYKVDDKVAQRFGMQVLDRFRNPNLDHQWLSITVQYTSKMRMRNIPTLLQYHKIYQCVPEYIAFGFAAYLLFMKAVKEENGKYYGIYADEYYQIQDDKAEYFYSKWTNLSSEELVTSVLSDKNLWETDLTNITGFTESVTTFLNLMIEKTVKASLKSYLNKGELVEYSRA</sequence>
<dbReference type="Pfam" id="PF08125">
    <property type="entry name" value="Mannitol_dh_C"/>
    <property type="match status" value="1"/>
</dbReference>
<dbReference type="InterPro" id="IPR013118">
    <property type="entry name" value="Mannitol_DH_C"/>
</dbReference>
<dbReference type="InterPro" id="IPR036291">
    <property type="entry name" value="NAD(P)-bd_dom_sf"/>
</dbReference>
<dbReference type="GO" id="GO:0019592">
    <property type="term" value="P:mannitol catabolic process"/>
    <property type="evidence" value="ECO:0007669"/>
    <property type="project" value="TreeGrafter"/>
</dbReference>
<dbReference type="NCBIfam" id="NF002969">
    <property type="entry name" value="PRK03643.1"/>
    <property type="match status" value="1"/>
</dbReference>
<gene>
    <name evidence="5" type="ORF">HNP25_001091</name>
</gene>
<accession>A0A841ELY6</accession>
<dbReference type="SUPFAM" id="SSF48179">
    <property type="entry name" value="6-phosphogluconate dehydrogenase C-terminal domain-like"/>
    <property type="match status" value="1"/>
</dbReference>
<evidence type="ECO:0000256" key="1">
    <source>
        <dbReference type="ARBA" id="ARBA00023002"/>
    </source>
</evidence>
<keyword evidence="2" id="KW-0520">NAD</keyword>
<protein>
    <submittedName>
        <fullName evidence="5">Tagaturonate reductase</fullName>
        <ecNumber evidence="5">1.1.1.58</ecNumber>
    </submittedName>
</protein>
<keyword evidence="6" id="KW-1185">Reference proteome</keyword>
<reference evidence="5 6" key="1">
    <citation type="submission" date="2020-08" db="EMBL/GenBank/DDBJ databases">
        <title>Functional genomics of gut bacteria from endangered species of beetles.</title>
        <authorList>
            <person name="Carlos-Shanley C."/>
        </authorList>
    </citation>
    <scope>NUCLEOTIDE SEQUENCE [LARGE SCALE GENOMIC DNA]</scope>
    <source>
        <strain evidence="5 6">S00070</strain>
    </source>
</reference>
<dbReference type="Pfam" id="PF01232">
    <property type="entry name" value="Mannitol_dh"/>
    <property type="match status" value="1"/>
</dbReference>
<dbReference type="AlphaFoldDB" id="A0A841ELY6"/>
<dbReference type="GO" id="GO:0009026">
    <property type="term" value="F:tagaturonate reductase activity"/>
    <property type="evidence" value="ECO:0007669"/>
    <property type="project" value="UniProtKB-EC"/>
</dbReference>
<evidence type="ECO:0000256" key="2">
    <source>
        <dbReference type="ARBA" id="ARBA00023027"/>
    </source>
</evidence>